<gene>
    <name evidence="1" type="ORF">EURHEDRAFT_399508</name>
</gene>
<sequence>MTSYTLKEAVEPGDLIMVWAPERGYWTLNGPFIKYWEEGKSKMDEDKEKNKDDKDDTSNYQEISLDFVFQKYKSTDADESVSCICMDYVLQCYFGKKSPECCGNPLSVPGVVVSFTCLHCMGYDFSLDDNEINKYQSELAGPIFNIEDAVPSSEEDLERLNEGLDPAAE</sequence>
<dbReference type="Proteomes" id="UP000019804">
    <property type="component" value="Unassembled WGS sequence"/>
</dbReference>
<dbReference type="HOGENOM" id="CLU_1578177_0_0_1"/>
<evidence type="ECO:0000313" key="2">
    <source>
        <dbReference type="Proteomes" id="UP000019804"/>
    </source>
</evidence>
<proteinExistence type="predicted"/>
<reference evidence="2" key="1">
    <citation type="journal article" date="2014" name="Nat. Commun.">
        <title>Genomic adaptations of the halophilic Dead Sea filamentous fungus Eurotium rubrum.</title>
        <authorList>
            <person name="Kis-Papo T."/>
            <person name="Weig A.R."/>
            <person name="Riley R."/>
            <person name="Persoh D."/>
            <person name="Salamov A."/>
            <person name="Sun H."/>
            <person name="Lipzen A."/>
            <person name="Wasser S.P."/>
            <person name="Rambold G."/>
            <person name="Grigoriev I.V."/>
            <person name="Nevo E."/>
        </authorList>
    </citation>
    <scope>NUCLEOTIDE SEQUENCE [LARGE SCALE GENOMIC DNA]</scope>
    <source>
        <strain evidence="2">CBS 135680</strain>
    </source>
</reference>
<dbReference type="AlphaFoldDB" id="A0A017SSI0"/>
<name>A0A017SSI0_ASPRC</name>
<protein>
    <submittedName>
        <fullName evidence="1">Uncharacterized protein</fullName>
    </submittedName>
</protein>
<evidence type="ECO:0000313" key="1">
    <source>
        <dbReference type="EMBL" id="EYE99235.1"/>
    </source>
</evidence>
<dbReference type="EMBL" id="KK088412">
    <property type="protein sequence ID" value="EYE99235.1"/>
    <property type="molecule type" value="Genomic_DNA"/>
</dbReference>
<accession>A0A017SSI0</accession>
<dbReference type="GeneID" id="63695054"/>
<keyword evidence="2" id="KW-1185">Reference proteome</keyword>
<organism evidence="1 2">
    <name type="scientific">Aspergillus ruber (strain CBS 135680)</name>
    <dbReference type="NCBI Taxonomy" id="1388766"/>
    <lineage>
        <taxon>Eukaryota</taxon>
        <taxon>Fungi</taxon>
        <taxon>Dikarya</taxon>
        <taxon>Ascomycota</taxon>
        <taxon>Pezizomycotina</taxon>
        <taxon>Eurotiomycetes</taxon>
        <taxon>Eurotiomycetidae</taxon>
        <taxon>Eurotiales</taxon>
        <taxon>Aspergillaceae</taxon>
        <taxon>Aspergillus</taxon>
        <taxon>Aspergillus subgen. Aspergillus</taxon>
    </lineage>
</organism>
<dbReference type="RefSeq" id="XP_040642923.1">
    <property type="nucleotide sequence ID" value="XM_040779930.1"/>
</dbReference>